<dbReference type="InterPro" id="IPR027806">
    <property type="entry name" value="HARBI1_dom"/>
</dbReference>
<comment type="cofactor">
    <cofactor evidence="1">
        <name>a divalent metal cation</name>
        <dbReference type="ChEBI" id="CHEBI:60240"/>
    </cofactor>
</comment>
<dbReference type="VEuPathDB" id="VectorBase:RSAN_037477"/>
<evidence type="ECO:0000256" key="2">
    <source>
        <dbReference type="ARBA" id="ARBA00022723"/>
    </source>
</evidence>
<sequence>MAYFDMSWSDLEDLFLVVPWEPRPHAYKCESGLINEPLKQLTEGLRVPQVVRSAQGVAVPGEETLLVTATLAPLFGRNSSTISSIVSQVMAHIDRVLGHLLDDLTTHTWLTLDDLNVFCQGSAVHNRGPPLSNCWGFVDGTSRPICHPSVDQRTYFSGHKRVRALKYQAVMGANGIVRELDGPYPGSRHDAGILRESGLNSKLQRLTHGCLYCNDGDPAYPLRPLLMRPYEGAALTEQQQLLNEGMSAVRQAVQWGF</sequence>
<evidence type="ECO:0000313" key="5">
    <source>
        <dbReference type="Proteomes" id="UP000821837"/>
    </source>
</evidence>
<gene>
    <name evidence="4" type="ORF">HPB52_007844</name>
</gene>
<name>A0A9D4Q9D7_RHISA</name>
<keyword evidence="5" id="KW-1185">Reference proteome</keyword>
<evidence type="ECO:0000256" key="1">
    <source>
        <dbReference type="ARBA" id="ARBA00001968"/>
    </source>
</evidence>
<dbReference type="AlphaFoldDB" id="A0A9D4Q9D7"/>
<organism evidence="4 5">
    <name type="scientific">Rhipicephalus sanguineus</name>
    <name type="common">Brown dog tick</name>
    <name type="synonym">Ixodes sanguineus</name>
    <dbReference type="NCBI Taxonomy" id="34632"/>
    <lineage>
        <taxon>Eukaryota</taxon>
        <taxon>Metazoa</taxon>
        <taxon>Ecdysozoa</taxon>
        <taxon>Arthropoda</taxon>
        <taxon>Chelicerata</taxon>
        <taxon>Arachnida</taxon>
        <taxon>Acari</taxon>
        <taxon>Parasitiformes</taxon>
        <taxon>Ixodida</taxon>
        <taxon>Ixodoidea</taxon>
        <taxon>Ixodidae</taxon>
        <taxon>Rhipicephalinae</taxon>
        <taxon>Rhipicephalus</taxon>
        <taxon>Rhipicephalus</taxon>
    </lineage>
</organism>
<protein>
    <recommendedName>
        <fullName evidence="3">DDE Tnp4 domain-containing protein</fullName>
    </recommendedName>
</protein>
<dbReference type="GO" id="GO:0046872">
    <property type="term" value="F:metal ion binding"/>
    <property type="evidence" value="ECO:0007669"/>
    <property type="project" value="UniProtKB-KW"/>
</dbReference>
<proteinExistence type="predicted"/>
<dbReference type="EMBL" id="JABSTV010001247">
    <property type="protein sequence ID" value="KAH7972156.1"/>
    <property type="molecule type" value="Genomic_DNA"/>
</dbReference>
<comment type="caution">
    <text evidence="4">The sequence shown here is derived from an EMBL/GenBank/DDBJ whole genome shotgun (WGS) entry which is preliminary data.</text>
</comment>
<reference evidence="4" key="1">
    <citation type="journal article" date="2020" name="Cell">
        <title>Large-Scale Comparative Analyses of Tick Genomes Elucidate Their Genetic Diversity and Vector Capacities.</title>
        <authorList>
            <consortium name="Tick Genome and Microbiome Consortium (TIGMIC)"/>
            <person name="Jia N."/>
            <person name="Wang J."/>
            <person name="Shi W."/>
            <person name="Du L."/>
            <person name="Sun Y."/>
            <person name="Zhan W."/>
            <person name="Jiang J.F."/>
            <person name="Wang Q."/>
            <person name="Zhang B."/>
            <person name="Ji P."/>
            <person name="Bell-Sakyi L."/>
            <person name="Cui X.M."/>
            <person name="Yuan T.T."/>
            <person name="Jiang B.G."/>
            <person name="Yang W.F."/>
            <person name="Lam T.T."/>
            <person name="Chang Q.C."/>
            <person name="Ding S.J."/>
            <person name="Wang X.J."/>
            <person name="Zhu J.G."/>
            <person name="Ruan X.D."/>
            <person name="Zhao L."/>
            <person name="Wei J.T."/>
            <person name="Ye R.Z."/>
            <person name="Que T.C."/>
            <person name="Du C.H."/>
            <person name="Zhou Y.H."/>
            <person name="Cheng J.X."/>
            <person name="Dai P.F."/>
            <person name="Guo W.B."/>
            <person name="Han X.H."/>
            <person name="Huang E.J."/>
            <person name="Li L.F."/>
            <person name="Wei W."/>
            <person name="Gao Y.C."/>
            <person name="Liu J.Z."/>
            <person name="Shao H.Z."/>
            <person name="Wang X."/>
            <person name="Wang C.C."/>
            <person name="Yang T.C."/>
            <person name="Huo Q.B."/>
            <person name="Li W."/>
            <person name="Chen H.Y."/>
            <person name="Chen S.E."/>
            <person name="Zhou L.G."/>
            <person name="Ni X.B."/>
            <person name="Tian J.H."/>
            <person name="Sheng Y."/>
            <person name="Liu T."/>
            <person name="Pan Y.S."/>
            <person name="Xia L.Y."/>
            <person name="Li J."/>
            <person name="Zhao F."/>
            <person name="Cao W.C."/>
        </authorList>
    </citation>
    <scope>NUCLEOTIDE SEQUENCE</scope>
    <source>
        <strain evidence="4">Rsan-2018</strain>
    </source>
</reference>
<feature type="domain" description="DDE Tnp4" evidence="3">
    <location>
        <begin position="138"/>
        <end position="257"/>
    </location>
</feature>
<keyword evidence="2" id="KW-0479">Metal-binding</keyword>
<reference evidence="4" key="2">
    <citation type="submission" date="2021-09" db="EMBL/GenBank/DDBJ databases">
        <authorList>
            <person name="Jia N."/>
            <person name="Wang J."/>
            <person name="Shi W."/>
            <person name="Du L."/>
            <person name="Sun Y."/>
            <person name="Zhan W."/>
            <person name="Jiang J."/>
            <person name="Wang Q."/>
            <person name="Zhang B."/>
            <person name="Ji P."/>
            <person name="Sakyi L.B."/>
            <person name="Cui X."/>
            <person name="Yuan T."/>
            <person name="Jiang B."/>
            <person name="Yang W."/>
            <person name="Lam T.T.-Y."/>
            <person name="Chang Q."/>
            <person name="Ding S."/>
            <person name="Wang X."/>
            <person name="Zhu J."/>
            <person name="Ruan X."/>
            <person name="Zhao L."/>
            <person name="Wei J."/>
            <person name="Que T."/>
            <person name="Du C."/>
            <person name="Cheng J."/>
            <person name="Dai P."/>
            <person name="Han X."/>
            <person name="Huang E."/>
            <person name="Gao Y."/>
            <person name="Liu J."/>
            <person name="Shao H."/>
            <person name="Ye R."/>
            <person name="Li L."/>
            <person name="Wei W."/>
            <person name="Wang X."/>
            <person name="Wang C."/>
            <person name="Huo Q."/>
            <person name="Li W."/>
            <person name="Guo W."/>
            <person name="Chen H."/>
            <person name="Chen S."/>
            <person name="Zhou L."/>
            <person name="Zhou L."/>
            <person name="Ni X."/>
            <person name="Tian J."/>
            <person name="Zhou Y."/>
            <person name="Sheng Y."/>
            <person name="Liu T."/>
            <person name="Pan Y."/>
            <person name="Xia L."/>
            <person name="Li J."/>
            <person name="Zhao F."/>
            <person name="Cao W."/>
        </authorList>
    </citation>
    <scope>NUCLEOTIDE SEQUENCE</scope>
    <source>
        <strain evidence="4">Rsan-2018</strain>
        <tissue evidence="4">Larvae</tissue>
    </source>
</reference>
<evidence type="ECO:0000259" key="3">
    <source>
        <dbReference type="Pfam" id="PF13359"/>
    </source>
</evidence>
<accession>A0A9D4Q9D7</accession>
<dbReference type="Pfam" id="PF13359">
    <property type="entry name" value="DDE_Tnp_4"/>
    <property type="match status" value="1"/>
</dbReference>
<evidence type="ECO:0000313" key="4">
    <source>
        <dbReference type="EMBL" id="KAH7972156.1"/>
    </source>
</evidence>
<dbReference type="Proteomes" id="UP000821837">
    <property type="component" value="Chromosome 11"/>
</dbReference>